<evidence type="ECO:0000313" key="2">
    <source>
        <dbReference type="EMBL" id="AWM31613.1"/>
    </source>
</evidence>
<keyword evidence="2" id="KW-0489">Methyltransferase</keyword>
<keyword evidence="3" id="KW-1185">Reference proteome</keyword>
<accession>A0A2Z3GDR9</accession>
<protein>
    <submittedName>
        <fullName evidence="2">SAM-dependent methyltransferase</fullName>
    </submittedName>
</protein>
<dbReference type="KEGG" id="hnv:DDQ68_01685"/>
<feature type="domain" description="Methyltransferase" evidence="1">
    <location>
        <begin position="46"/>
        <end position="136"/>
    </location>
</feature>
<dbReference type="OrthoDB" id="9804312at2"/>
<dbReference type="Proteomes" id="UP000245999">
    <property type="component" value="Chromosome"/>
</dbReference>
<organism evidence="2 3">
    <name type="scientific">Hymenobacter nivis</name>
    <dbReference type="NCBI Taxonomy" id="1850093"/>
    <lineage>
        <taxon>Bacteria</taxon>
        <taxon>Pseudomonadati</taxon>
        <taxon>Bacteroidota</taxon>
        <taxon>Cytophagia</taxon>
        <taxon>Cytophagales</taxon>
        <taxon>Hymenobacteraceae</taxon>
        <taxon>Hymenobacter</taxon>
    </lineage>
</organism>
<dbReference type="AlphaFoldDB" id="A0A2Z3GDR9"/>
<reference evidence="3" key="1">
    <citation type="submission" date="2018-04" db="EMBL/GenBank/DDBJ databases">
        <title>Complete genome of Antarctic heterotrophic bacterium Hymenobacter nivis.</title>
        <authorList>
            <person name="Terashima M."/>
        </authorList>
    </citation>
    <scope>NUCLEOTIDE SEQUENCE [LARGE SCALE GENOMIC DNA]</scope>
    <source>
        <strain evidence="3">NBRC 111535</strain>
    </source>
</reference>
<dbReference type="InterPro" id="IPR041698">
    <property type="entry name" value="Methyltransf_25"/>
</dbReference>
<dbReference type="RefSeq" id="WP_109652544.1">
    <property type="nucleotide sequence ID" value="NZ_CP029145.1"/>
</dbReference>
<dbReference type="InterPro" id="IPR029063">
    <property type="entry name" value="SAM-dependent_MTases_sf"/>
</dbReference>
<evidence type="ECO:0000313" key="3">
    <source>
        <dbReference type="Proteomes" id="UP000245999"/>
    </source>
</evidence>
<dbReference type="Pfam" id="PF13649">
    <property type="entry name" value="Methyltransf_25"/>
    <property type="match status" value="1"/>
</dbReference>
<keyword evidence="2" id="KW-0808">Transferase</keyword>
<dbReference type="EMBL" id="CP029145">
    <property type="protein sequence ID" value="AWM31613.1"/>
    <property type="molecule type" value="Genomic_DNA"/>
</dbReference>
<evidence type="ECO:0000259" key="1">
    <source>
        <dbReference type="Pfam" id="PF13649"/>
    </source>
</evidence>
<sequence length="219" mass="23277">MGAISPSAVNFWNVRYAEEAYAYGTEPNAYFRQRLDALPPGRLLLLAEGEGRNAVYAAQCGWEVTAVDFSAEARAKALRLAGAQGVRLDYQVAGLMALGWRRPGHYDAVGFIYAHLAPADRRAVHAAAAASLAPGGHLFLETFSPQQLGLPSGGPRVAGIRYEPAALAGDFAGLALLENQTLGVMLREGSFHAGPASVVRLLATRPASREALTESDYPI</sequence>
<gene>
    <name evidence="2" type="ORF">DDQ68_01685</name>
</gene>
<proteinExistence type="predicted"/>
<dbReference type="CDD" id="cd02440">
    <property type="entry name" value="AdoMet_MTases"/>
    <property type="match status" value="1"/>
</dbReference>
<dbReference type="SUPFAM" id="SSF53335">
    <property type="entry name" value="S-adenosyl-L-methionine-dependent methyltransferases"/>
    <property type="match status" value="1"/>
</dbReference>
<dbReference type="GO" id="GO:0032259">
    <property type="term" value="P:methylation"/>
    <property type="evidence" value="ECO:0007669"/>
    <property type="project" value="UniProtKB-KW"/>
</dbReference>
<dbReference type="Gene3D" id="3.40.50.150">
    <property type="entry name" value="Vaccinia Virus protein VP39"/>
    <property type="match status" value="1"/>
</dbReference>
<dbReference type="GO" id="GO:0008168">
    <property type="term" value="F:methyltransferase activity"/>
    <property type="evidence" value="ECO:0007669"/>
    <property type="project" value="UniProtKB-KW"/>
</dbReference>
<name>A0A2Z3GDR9_9BACT</name>